<accession>A0A316MB48</accession>
<dbReference type="InterPro" id="IPR050963">
    <property type="entry name" value="Sirohydro_Cobaltochel/CbiX"/>
</dbReference>
<evidence type="ECO:0000256" key="1">
    <source>
        <dbReference type="ARBA" id="ARBA00022723"/>
    </source>
</evidence>
<dbReference type="EMBL" id="QAMZ01000024">
    <property type="protein sequence ID" value="PWL54325.1"/>
    <property type="molecule type" value="Genomic_DNA"/>
</dbReference>
<dbReference type="GO" id="GO:0046872">
    <property type="term" value="F:metal ion binding"/>
    <property type="evidence" value="ECO:0007669"/>
    <property type="project" value="UniProtKB-KW"/>
</dbReference>
<dbReference type="Pfam" id="PF01903">
    <property type="entry name" value="CbiX"/>
    <property type="match status" value="1"/>
</dbReference>
<evidence type="ECO:0000256" key="2">
    <source>
        <dbReference type="ARBA" id="ARBA00023239"/>
    </source>
</evidence>
<dbReference type="Proteomes" id="UP000246114">
    <property type="component" value="Unassembled WGS sequence"/>
</dbReference>
<gene>
    <name evidence="3" type="ORF">DBY38_04735</name>
</gene>
<dbReference type="InterPro" id="IPR002762">
    <property type="entry name" value="CbiX-like"/>
</dbReference>
<organism evidence="3 4">
    <name type="scientific">Clostridium cadaveris</name>
    <dbReference type="NCBI Taxonomy" id="1529"/>
    <lineage>
        <taxon>Bacteria</taxon>
        <taxon>Bacillati</taxon>
        <taxon>Bacillota</taxon>
        <taxon>Clostridia</taxon>
        <taxon>Eubacteriales</taxon>
        <taxon>Clostridiaceae</taxon>
        <taxon>Clostridium</taxon>
    </lineage>
</organism>
<dbReference type="OrthoDB" id="9797895at2"/>
<sequence length="141" mass="16241">MKHYKQQKKVLKKFGEESKEMKGILILAHGSREKETEETLRKITEMTRAKLPDTIIETAYLQFSDVNLEKGIDKLIEQNVTDIRVVPYFLFSGVHIREDIPKEIEEYIADKPGIKISMGNTLGEDPRLADVLADRIKEVLL</sequence>
<name>A0A316MB48_9CLOT</name>
<proteinExistence type="predicted"/>
<keyword evidence="1" id="KW-0479">Metal-binding</keyword>
<protein>
    <submittedName>
        <fullName evidence="3">Cobalamin biosynthesis protein CbiX</fullName>
    </submittedName>
</protein>
<evidence type="ECO:0000313" key="4">
    <source>
        <dbReference type="Proteomes" id="UP000246114"/>
    </source>
</evidence>
<dbReference type="AlphaFoldDB" id="A0A316MB48"/>
<dbReference type="SUPFAM" id="SSF53800">
    <property type="entry name" value="Chelatase"/>
    <property type="match status" value="1"/>
</dbReference>
<dbReference type="GO" id="GO:0016829">
    <property type="term" value="F:lyase activity"/>
    <property type="evidence" value="ECO:0007669"/>
    <property type="project" value="UniProtKB-KW"/>
</dbReference>
<evidence type="ECO:0000313" key="3">
    <source>
        <dbReference type="EMBL" id="PWL54325.1"/>
    </source>
</evidence>
<comment type="caution">
    <text evidence="3">The sequence shown here is derived from an EMBL/GenBank/DDBJ whole genome shotgun (WGS) entry which is preliminary data.</text>
</comment>
<dbReference type="Gene3D" id="3.40.50.1400">
    <property type="match status" value="1"/>
</dbReference>
<dbReference type="PANTHER" id="PTHR33542:SF3">
    <property type="entry name" value="SIROHYDROCHLORIN FERROCHELATASE, CHLOROPLASTIC"/>
    <property type="match status" value="1"/>
</dbReference>
<dbReference type="PANTHER" id="PTHR33542">
    <property type="entry name" value="SIROHYDROCHLORIN FERROCHELATASE, CHLOROPLASTIC"/>
    <property type="match status" value="1"/>
</dbReference>
<dbReference type="CDD" id="cd03416">
    <property type="entry name" value="CbiX_SirB_N"/>
    <property type="match status" value="1"/>
</dbReference>
<keyword evidence="2" id="KW-0456">Lyase</keyword>
<reference evidence="3 4" key="1">
    <citation type="submission" date="2018-03" db="EMBL/GenBank/DDBJ databases">
        <title>The uncultured portion of the human microbiome is neutrally assembled.</title>
        <authorList>
            <person name="Jeraldo P."/>
            <person name="Boardman L."/>
            <person name="White B.A."/>
            <person name="Nelson H."/>
            <person name="Goldenfeld N."/>
            <person name="Chia N."/>
        </authorList>
    </citation>
    <scope>NUCLEOTIDE SEQUENCE [LARGE SCALE GENOMIC DNA]</scope>
    <source>
        <strain evidence="3">CIM:MAG 903</strain>
    </source>
</reference>